<dbReference type="SMART" id="SM00354">
    <property type="entry name" value="HTH_LACI"/>
    <property type="match status" value="1"/>
</dbReference>
<dbReference type="CDD" id="cd01392">
    <property type="entry name" value="HTH_LacI"/>
    <property type="match status" value="1"/>
</dbReference>
<dbReference type="CDD" id="cd06267">
    <property type="entry name" value="PBP1_LacI_sugar_binding-like"/>
    <property type="match status" value="1"/>
</dbReference>
<dbReference type="PANTHER" id="PTHR30146">
    <property type="entry name" value="LACI-RELATED TRANSCRIPTIONAL REPRESSOR"/>
    <property type="match status" value="1"/>
</dbReference>
<keyword evidence="1" id="KW-0805">Transcription regulation</keyword>
<comment type="caution">
    <text evidence="5">The sequence shown here is derived from an EMBL/GenBank/DDBJ whole genome shotgun (WGS) entry which is preliminary data.</text>
</comment>
<dbReference type="InterPro" id="IPR046335">
    <property type="entry name" value="LacI/GalR-like_sensor"/>
</dbReference>
<evidence type="ECO:0000259" key="4">
    <source>
        <dbReference type="PROSITE" id="PS50932"/>
    </source>
</evidence>
<feature type="domain" description="HTH lacI-type" evidence="4">
    <location>
        <begin position="11"/>
        <end position="65"/>
    </location>
</feature>
<sequence>MEEKAKRVIKTRLEDLAREANVSKATVSLALNGNPKVAAKTVELITKLAAEHNYTPNSFARRLSKRTSETVSLFMMGKATEYSGWLIPSSWLFYNPIFKGVSLTLSEKHYQFSFEFIDLDGKKRENNIISHAQSSSADGLLILIIDESDYSFLESLDAFLPIITINKKLSDTLSSFEIDNYKGTFDVVNYLATLGHRKIAHIGGPFHAYNAVDRFNGYVASLKEIGVTFREDYVVEGDWNIESGKDGMKTLLNLSEPPTAVFCANDHMAIGAMEAVEEAGLTIPRDISLIGYDDTEMSRVVRPRLSSVSQPLEKLGRMATNEVLRRITAKSAPESKKHVVLPPLLVKRDSCCEPSR</sequence>
<evidence type="ECO:0000313" key="5">
    <source>
        <dbReference type="EMBL" id="HCO69967.1"/>
    </source>
</evidence>
<dbReference type="PROSITE" id="PS00356">
    <property type="entry name" value="HTH_LACI_1"/>
    <property type="match status" value="1"/>
</dbReference>
<dbReference type="SUPFAM" id="SSF53822">
    <property type="entry name" value="Periplasmic binding protein-like I"/>
    <property type="match status" value="1"/>
</dbReference>
<accession>A0A3D3TMX4</accession>
<dbReference type="PROSITE" id="PS50932">
    <property type="entry name" value="HTH_LACI_2"/>
    <property type="match status" value="1"/>
</dbReference>
<dbReference type="Gene3D" id="3.40.50.2300">
    <property type="match status" value="2"/>
</dbReference>
<dbReference type="Proteomes" id="UP000264215">
    <property type="component" value="Unassembled WGS sequence"/>
</dbReference>
<dbReference type="InterPro" id="IPR028082">
    <property type="entry name" value="Peripla_BP_I"/>
</dbReference>
<gene>
    <name evidence="5" type="ORF">DIT26_05200</name>
</gene>
<dbReference type="Gene3D" id="1.10.260.40">
    <property type="entry name" value="lambda repressor-like DNA-binding domains"/>
    <property type="match status" value="1"/>
</dbReference>
<dbReference type="AlphaFoldDB" id="A0A3D3TMX4"/>
<organism evidence="5 6">
    <name type="scientific">Mesotoga infera</name>
    <dbReference type="NCBI Taxonomy" id="1236046"/>
    <lineage>
        <taxon>Bacteria</taxon>
        <taxon>Thermotogati</taxon>
        <taxon>Thermotogota</taxon>
        <taxon>Thermotogae</taxon>
        <taxon>Kosmotogales</taxon>
        <taxon>Kosmotogaceae</taxon>
        <taxon>Mesotoga</taxon>
    </lineage>
</organism>
<evidence type="ECO:0000256" key="2">
    <source>
        <dbReference type="ARBA" id="ARBA00023125"/>
    </source>
</evidence>
<proteinExistence type="predicted"/>
<reference evidence="5 6" key="1">
    <citation type="journal article" date="2018" name="Nat. Biotechnol.">
        <title>A standardized bacterial taxonomy based on genome phylogeny substantially revises the tree of life.</title>
        <authorList>
            <person name="Parks D.H."/>
            <person name="Chuvochina M."/>
            <person name="Waite D.W."/>
            <person name="Rinke C."/>
            <person name="Skarshewski A."/>
            <person name="Chaumeil P.A."/>
            <person name="Hugenholtz P."/>
        </authorList>
    </citation>
    <scope>NUCLEOTIDE SEQUENCE [LARGE SCALE GENOMIC DNA]</scope>
    <source>
        <strain evidence="5">UBA9905</strain>
    </source>
</reference>
<evidence type="ECO:0000256" key="1">
    <source>
        <dbReference type="ARBA" id="ARBA00023015"/>
    </source>
</evidence>
<keyword evidence="2" id="KW-0238">DNA-binding</keyword>
<dbReference type="Pfam" id="PF00356">
    <property type="entry name" value="LacI"/>
    <property type="match status" value="1"/>
</dbReference>
<name>A0A3D3TMX4_9BACT</name>
<evidence type="ECO:0000256" key="3">
    <source>
        <dbReference type="ARBA" id="ARBA00023163"/>
    </source>
</evidence>
<dbReference type="SUPFAM" id="SSF47413">
    <property type="entry name" value="lambda repressor-like DNA-binding domains"/>
    <property type="match status" value="1"/>
</dbReference>
<dbReference type="GO" id="GO:0003700">
    <property type="term" value="F:DNA-binding transcription factor activity"/>
    <property type="evidence" value="ECO:0007669"/>
    <property type="project" value="TreeGrafter"/>
</dbReference>
<dbReference type="Pfam" id="PF13377">
    <property type="entry name" value="Peripla_BP_3"/>
    <property type="match status" value="1"/>
</dbReference>
<evidence type="ECO:0000313" key="6">
    <source>
        <dbReference type="Proteomes" id="UP000264215"/>
    </source>
</evidence>
<dbReference type="InterPro" id="IPR010982">
    <property type="entry name" value="Lambda_DNA-bd_dom_sf"/>
</dbReference>
<dbReference type="InterPro" id="IPR000843">
    <property type="entry name" value="HTH_LacI"/>
</dbReference>
<dbReference type="EMBL" id="DQBS01000124">
    <property type="protein sequence ID" value="HCO69967.1"/>
    <property type="molecule type" value="Genomic_DNA"/>
</dbReference>
<protein>
    <recommendedName>
        <fullName evidence="4">HTH lacI-type domain-containing protein</fullName>
    </recommendedName>
</protein>
<dbReference type="GO" id="GO:0000976">
    <property type="term" value="F:transcription cis-regulatory region binding"/>
    <property type="evidence" value="ECO:0007669"/>
    <property type="project" value="TreeGrafter"/>
</dbReference>
<keyword evidence="3" id="KW-0804">Transcription</keyword>
<dbReference type="PANTHER" id="PTHR30146:SF109">
    <property type="entry name" value="HTH-TYPE TRANSCRIPTIONAL REGULATOR GALS"/>
    <property type="match status" value="1"/>
</dbReference>